<dbReference type="InterPro" id="IPR047800">
    <property type="entry name" value="SWFGD_dom"/>
</dbReference>
<dbReference type="RefSeq" id="WP_267224537.1">
    <property type="nucleotide sequence ID" value="NZ_JAPCWC010000038.1"/>
</dbReference>
<feature type="compositionally biased region" description="Basic and acidic residues" evidence="1">
    <location>
        <begin position="62"/>
        <end position="78"/>
    </location>
</feature>
<reference evidence="3 4" key="1">
    <citation type="submission" date="2024-09" db="EMBL/GenBank/DDBJ databases">
        <authorList>
            <person name="Sun Q."/>
            <person name="Mori K."/>
        </authorList>
    </citation>
    <scope>NUCLEOTIDE SEQUENCE [LARGE SCALE GENOMIC DNA]</scope>
    <source>
        <strain evidence="3 4">CICC 11035S</strain>
    </source>
</reference>
<feature type="compositionally biased region" description="Basic and acidic residues" evidence="1">
    <location>
        <begin position="107"/>
        <end position="119"/>
    </location>
</feature>
<feature type="region of interest" description="Disordered" evidence="1">
    <location>
        <begin position="214"/>
        <end position="234"/>
    </location>
</feature>
<sequence length="345" mass="38999">MNRRDPNPDRQQHGGYRNEHSDWEPPRQANQWEDGVSRQAGSESDEGRFSSYGEVTRRRRLNRDETENRKRPPARDDAAYLQSRGYDERHYGDDTRDLARSRGYRFSGERDAYPSREYDASGGNDFADFTSEDYGGRDFYARRSGAGGGLSPSFSYRPTFDTFGRRYYGSSDDRSRGDHNQHDYGSWREYGEERGFLQRAGDEIASWFGDEDAARRRKQDHRGRGPSDYTRSDERIREDVNDRLTQDWRVDATSIRVVAKDGEVTLDGTVTTRLDKRRAEDLAEDVSGVKHVQNNLRLTGVSGWTETGQGGSASSNGKPAGRGGDVAQTGTSIPSQTGTIVDRSS</sequence>
<dbReference type="Gene3D" id="3.30.1340.30">
    <property type="match status" value="1"/>
</dbReference>
<dbReference type="SMART" id="SM00749">
    <property type="entry name" value="BON"/>
    <property type="match status" value="1"/>
</dbReference>
<evidence type="ECO:0000256" key="1">
    <source>
        <dbReference type="SAM" id="MobiDB-lite"/>
    </source>
</evidence>
<feature type="region of interest" description="Disordered" evidence="1">
    <location>
        <begin position="300"/>
        <end position="345"/>
    </location>
</feature>
<dbReference type="Proteomes" id="UP001589858">
    <property type="component" value="Unassembled WGS sequence"/>
</dbReference>
<feature type="compositionally biased region" description="Basic and acidic residues" evidence="1">
    <location>
        <begin position="85"/>
        <end position="100"/>
    </location>
</feature>
<evidence type="ECO:0000259" key="2">
    <source>
        <dbReference type="PROSITE" id="PS50914"/>
    </source>
</evidence>
<proteinExistence type="predicted"/>
<dbReference type="EMBL" id="JBHLTM010000065">
    <property type="protein sequence ID" value="MFC0686360.1"/>
    <property type="molecule type" value="Genomic_DNA"/>
</dbReference>
<accession>A0ABV6SAT4</accession>
<feature type="domain" description="BON" evidence="2">
    <location>
        <begin position="232"/>
        <end position="300"/>
    </location>
</feature>
<dbReference type="Pfam" id="PF04972">
    <property type="entry name" value="BON"/>
    <property type="match status" value="1"/>
</dbReference>
<dbReference type="PROSITE" id="PS50914">
    <property type="entry name" value="BON"/>
    <property type="match status" value="1"/>
</dbReference>
<feature type="compositionally biased region" description="Polar residues" evidence="1">
    <location>
        <begin position="300"/>
        <end position="317"/>
    </location>
</feature>
<organism evidence="3 4">
    <name type="scientific">Novosphingobium clariflavum</name>
    <dbReference type="NCBI Taxonomy" id="2029884"/>
    <lineage>
        <taxon>Bacteria</taxon>
        <taxon>Pseudomonadati</taxon>
        <taxon>Pseudomonadota</taxon>
        <taxon>Alphaproteobacteria</taxon>
        <taxon>Sphingomonadales</taxon>
        <taxon>Sphingomonadaceae</taxon>
        <taxon>Novosphingobium</taxon>
    </lineage>
</organism>
<dbReference type="PANTHER" id="PTHR34606:SF15">
    <property type="entry name" value="BON DOMAIN-CONTAINING PROTEIN"/>
    <property type="match status" value="1"/>
</dbReference>
<gene>
    <name evidence="3" type="ORF">ACFFF8_17375</name>
</gene>
<evidence type="ECO:0000313" key="3">
    <source>
        <dbReference type="EMBL" id="MFC0686360.1"/>
    </source>
</evidence>
<dbReference type="InterPro" id="IPR007055">
    <property type="entry name" value="BON_dom"/>
</dbReference>
<keyword evidence="4" id="KW-1185">Reference proteome</keyword>
<evidence type="ECO:0000313" key="4">
    <source>
        <dbReference type="Proteomes" id="UP001589858"/>
    </source>
</evidence>
<dbReference type="PANTHER" id="PTHR34606">
    <property type="entry name" value="BON DOMAIN-CONTAINING PROTEIN"/>
    <property type="match status" value="1"/>
</dbReference>
<comment type="caution">
    <text evidence="3">The sequence shown here is derived from an EMBL/GenBank/DDBJ whole genome shotgun (WGS) entry which is preliminary data.</text>
</comment>
<name>A0ABV6SAT4_9SPHN</name>
<feature type="region of interest" description="Disordered" evidence="1">
    <location>
        <begin position="1"/>
        <end position="129"/>
    </location>
</feature>
<dbReference type="NCBIfam" id="NF033157">
    <property type="entry name" value="SWFGD_domain"/>
    <property type="match status" value="1"/>
</dbReference>
<dbReference type="InterPro" id="IPR051686">
    <property type="entry name" value="Lipoprotein_DolP"/>
</dbReference>
<feature type="compositionally biased region" description="Basic and acidic residues" evidence="1">
    <location>
        <begin position="1"/>
        <end position="25"/>
    </location>
</feature>
<feature type="compositionally biased region" description="Basic and acidic residues" evidence="1">
    <location>
        <begin position="222"/>
        <end position="234"/>
    </location>
</feature>
<protein>
    <submittedName>
        <fullName evidence="3">BON domain-containing protein</fullName>
    </submittedName>
</protein>
<feature type="compositionally biased region" description="Polar residues" evidence="1">
    <location>
        <begin position="328"/>
        <end position="345"/>
    </location>
</feature>
<dbReference type="InterPro" id="IPR014004">
    <property type="entry name" value="Transpt-assoc_nodulatn_dom_bac"/>
</dbReference>